<evidence type="ECO:0000256" key="1">
    <source>
        <dbReference type="ARBA" id="ARBA00004370"/>
    </source>
</evidence>
<dbReference type="EMBL" id="JBANRG010000004">
    <property type="protein sequence ID" value="KAK7466888.1"/>
    <property type="molecule type" value="Genomic_DNA"/>
</dbReference>
<dbReference type="SUPFAM" id="SSF52540">
    <property type="entry name" value="P-loop containing nucleoside triphosphate hydrolases"/>
    <property type="match status" value="2"/>
</dbReference>
<comment type="subcellular location">
    <subcellularLocation>
        <location evidence="1">Membrane</location>
    </subcellularLocation>
</comment>
<keyword evidence="3" id="KW-0962">Peroxisome biogenesis</keyword>
<sequence length="1095" mass="119502">MSLLFDQSTFAETFVTVKHSGEQDVATIGSHIWTKLSATGSLVNRLCISVSTPSRTKRQSTRALTCWAVDGFAVPPEWISTFKYTLSRKSVILTVTEPIPLSHIFVSALSQDAYDQATNHPSFLTRLLCDGKPILRQGVVYTSNVDMTVDGHDLGSSSKILKYRLDMTEPVLQGYAEEKTNIIISYSHVSEVRLSNADNLELSSDEDEGVEIDEAFLASSVVHTSFNPVSPANSQVSGGGILNPETNSSDVVFRSEALSNPQSSSQDSHTLYLRTVDLGRLGLLNGDWAVATCRESSKSRLVRVSADDTVVETTGVIKGSPILLYNLNPEHWPSQTSLSVHPSPFGSREPVIPIARSVTIARVASPFSINRVYQPLFLQALKDYFRGNRSLVKKGDIIAVGIDTDDILKVQDHISEDDTPEIQHYSTERTNETVFFMITNVEHEVFLSDSNSIALDTYSGATTGELGCWIDAESTKMVQTGLEHSRIPDVSSYLEADRSPKFSESSMPSSEKPLQKLFRTLSVIADQRGVDFNLQLSILLKGARGIGKFTSVCAVARSLGLHVIEVNCYDAIGDSDVKTEAFLRTRFENATACSPSILVLRHLEAFSQTTQVPEPGKEPVLVNVLRDCLGSVQESWKATGHPVVVCGSTSQPDRVPAGILSCFKHEIEFQAPDERDRYDVLAALLEDLVVSPDVSLFDLSQQTAAFLAGDLSKLVARTEAIAIARASKLSNLDEAMVSTAGVSLTYADFSEALSQARAAYSESIGAPKIPNVSWDDVGGLAQVKSDILDTIQLPLDHPELFADGLKKRSGILLYGPPGTGKTLVAKAVATSFSLNFFSVKGPELLNMYIGESEANVRRVFQRAKDAKPCVIFFDELDSIAPKRGNHGDSGGVMDRIVSQLLAELDGTSGGSGSADVFVIGATNRPDLLDPALLRPGRFDRMLYLGVSQTHEAQLNILEALTRKFHLDPNLDLKDVAEKCSFNYTGADFYALCSDALLNAMTRKAEELEQKLAVLNGKSGPYDHPHPITPQYYLAEMASEEDIRVSVTQADFNVALRNLVPSVSQAEMEHYSKIQSKFSKDQTAEDSVEDNIIISQ</sequence>
<dbReference type="PANTHER" id="PTHR23077:SF9">
    <property type="entry name" value="PEROXISOMAL ATPASE PEX6"/>
    <property type="match status" value="1"/>
</dbReference>
<keyword evidence="4" id="KW-0547">Nucleotide-binding</keyword>
<dbReference type="Pfam" id="PF23315">
    <property type="entry name" value="PEX6_4th"/>
    <property type="match status" value="1"/>
</dbReference>
<dbReference type="InterPro" id="IPR047533">
    <property type="entry name" value="RecA-like_PEX6_r2"/>
</dbReference>
<comment type="caution">
    <text evidence="12">The sequence shown here is derived from an EMBL/GenBank/DDBJ whole genome shotgun (WGS) entry which is preliminary data.</text>
</comment>
<dbReference type="PROSITE" id="PS00674">
    <property type="entry name" value="AAA"/>
    <property type="match status" value="1"/>
</dbReference>
<comment type="catalytic activity">
    <reaction evidence="10">
        <text>ATP + H2O = ADP + phosphate + H(+)</text>
        <dbReference type="Rhea" id="RHEA:13065"/>
        <dbReference type="ChEBI" id="CHEBI:15377"/>
        <dbReference type="ChEBI" id="CHEBI:15378"/>
        <dbReference type="ChEBI" id="CHEBI:30616"/>
        <dbReference type="ChEBI" id="CHEBI:43474"/>
        <dbReference type="ChEBI" id="CHEBI:456216"/>
    </reaction>
    <physiologicalReaction direction="left-to-right" evidence="10">
        <dbReference type="Rhea" id="RHEA:13066"/>
    </physiologicalReaction>
</comment>
<dbReference type="SMART" id="SM00382">
    <property type="entry name" value="AAA"/>
    <property type="match status" value="2"/>
</dbReference>
<dbReference type="InterPro" id="IPR050168">
    <property type="entry name" value="AAA_ATPase_domain"/>
</dbReference>
<evidence type="ECO:0000256" key="4">
    <source>
        <dbReference type="ARBA" id="ARBA00022741"/>
    </source>
</evidence>
<keyword evidence="5" id="KW-0378">Hydrolase</keyword>
<feature type="domain" description="AAA+ ATPase" evidence="11">
    <location>
        <begin position="807"/>
        <end position="948"/>
    </location>
</feature>
<evidence type="ECO:0000256" key="3">
    <source>
        <dbReference type="ARBA" id="ARBA00022593"/>
    </source>
</evidence>
<comment type="similarity">
    <text evidence="2">Belongs to the AAA ATPase family.</text>
</comment>
<dbReference type="Gene3D" id="1.10.8.60">
    <property type="match status" value="2"/>
</dbReference>
<keyword evidence="13" id="KW-1185">Reference proteome</keyword>
<evidence type="ECO:0000256" key="2">
    <source>
        <dbReference type="ARBA" id="ARBA00006914"/>
    </source>
</evidence>
<dbReference type="InterPro" id="IPR003959">
    <property type="entry name" value="ATPase_AAA_core"/>
</dbReference>
<dbReference type="Pfam" id="PF00004">
    <property type="entry name" value="AAA"/>
    <property type="match status" value="2"/>
</dbReference>
<dbReference type="InterPro" id="IPR056995">
    <property type="entry name" value="PEX6_4th_dom"/>
</dbReference>
<protein>
    <recommendedName>
        <fullName evidence="8">Peroxisomal ATPase PEX6</fullName>
    </recommendedName>
    <alternativeName>
        <fullName evidence="9">Peroxin-6</fullName>
    </alternativeName>
</protein>
<reference evidence="12 13" key="1">
    <citation type="submission" date="2024-01" db="EMBL/GenBank/DDBJ databases">
        <title>A draft genome for the cacao thread blight pathogen Marasmiellus scandens.</title>
        <authorList>
            <person name="Baruah I.K."/>
            <person name="Leung J."/>
            <person name="Bukari Y."/>
            <person name="Amoako-Attah I."/>
            <person name="Meinhardt L.W."/>
            <person name="Bailey B.A."/>
            <person name="Cohen S.P."/>
        </authorList>
    </citation>
    <scope>NUCLEOTIDE SEQUENCE [LARGE SCALE GENOMIC DNA]</scope>
    <source>
        <strain evidence="12 13">GH-19</strain>
    </source>
</reference>
<keyword evidence="7" id="KW-0472">Membrane</keyword>
<keyword evidence="6" id="KW-0067">ATP-binding</keyword>
<feature type="domain" description="AAA+ ATPase" evidence="11">
    <location>
        <begin position="534"/>
        <end position="673"/>
    </location>
</feature>
<accession>A0ABR1JU68</accession>
<proteinExistence type="inferred from homology"/>
<gene>
    <name evidence="12" type="primary">PEX6_1</name>
    <name evidence="12" type="ORF">VKT23_003951</name>
</gene>
<evidence type="ECO:0000256" key="7">
    <source>
        <dbReference type="ARBA" id="ARBA00023136"/>
    </source>
</evidence>
<evidence type="ECO:0000256" key="9">
    <source>
        <dbReference type="ARBA" id="ARBA00034920"/>
    </source>
</evidence>
<dbReference type="PANTHER" id="PTHR23077">
    <property type="entry name" value="AAA-FAMILY ATPASE"/>
    <property type="match status" value="1"/>
</dbReference>
<evidence type="ECO:0000259" key="11">
    <source>
        <dbReference type="SMART" id="SM00382"/>
    </source>
</evidence>
<dbReference type="CDD" id="cd19527">
    <property type="entry name" value="RecA-like_PEX6_r2"/>
    <property type="match status" value="1"/>
</dbReference>
<evidence type="ECO:0000313" key="13">
    <source>
        <dbReference type="Proteomes" id="UP001498398"/>
    </source>
</evidence>
<dbReference type="InterPro" id="IPR003960">
    <property type="entry name" value="ATPase_AAA_CS"/>
</dbReference>
<dbReference type="InterPro" id="IPR027417">
    <property type="entry name" value="P-loop_NTPase"/>
</dbReference>
<evidence type="ECO:0000313" key="12">
    <source>
        <dbReference type="EMBL" id="KAK7466888.1"/>
    </source>
</evidence>
<organism evidence="12 13">
    <name type="scientific">Marasmiellus scandens</name>
    <dbReference type="NCBI Taxonomy" id="2682957"/>
    <lineage>
        <taxon>Eukaryota</taxon>
        <taxon>Fungi</taxon>
        <taxon>Dikarya</taxon>
        <taxon>Basidiomycota</taxon>
        <taxon>Agaricomycotina</taxon>
        <taxon>Agaricomycetes</taxon>
        <taxon>Agaricomycetidae</taxon>
        <taxon>Agaricales</taxon>
        <taxon>Marasmiineae</taxon>
        <taxon>Omphalotaceae</taxon>
        <taxon>Marasmiellus</taxon>
    </lineage>
</organism>
<evidence type="ECO:0000256" key="8">
    <source>
        <dbReference type="ARBA" id="ARBA00034811"/>
    </source>
</evidence>
<evidence type="ECO:0000256" key="6">
    <source>
        <dbReference type="ARBA" id="ARBA00022840"/>
    </source>
</evidence>
<dbReference type="Proteomes" id="UP001498398">
    <property type="component" value="Unassembled WGS sequence"/>
</dbReference>
<dbReference type="InterPro" id="IPR003593">
    <property type="entry name" value="AAA+_ATPase"/>
</dbReference>
<name>A0ABR1JU68_9AGAR</name>
<evidence type="ECO:0000256" key="5">
    <source>
        <dbReference type="ARBA" id="ARBA00022801"/>
    </source>
</evidence>
<evidence type="ECO:0000256" key="10">
    <source>
        <dbReference type="ARBA" id="ARBA00048778"/>
    </source>
</evidence>
<dbReference type="Gene3D" id="3.40.50.300">
    <property type="entry name" value="P-loop containing nucleotide triphosphate hydrolases"/>
    <property type="match status" value="2"/>
</dbReference>